<dbReference type="Proteomes" id="UP000271870">
    <property type="component" value="Unassembled WGS sequence"/>
</dbReference>
<feature type="non-terminal residue" evidence="1">
    <location>
        <position position="1"/>
    </location>
</feature>
<name>A0ABX9WRR3_9GAMM</name>
<proteinExistence type="predicted"/>
<reference evidence="1 2" key="1">
    <citation type="submission" date="2018-11" db="EMBL/GenBank/DDBJ databases">
        <title>Characterization of surface water Dickeya isolates.</title>
        <authorList>
            <person name="Van Gijsegem F."/>
            <person name="Pedron J."/>
        </authorList>
    </citation>
    <scope>NUCLEOTIDE SEQUENCE [LARGE SCALE GENOMIC DNA]</scope>
    <source>
        <strain evidence="1 2">FVG10-MFV-A16</strain>
    </source>
</reference>
<organism evidence="1 2">
    <name type="scientific">Dickeya undicola</name>
    <dbReference type="NCBI Taxonomy" id="1577887"/>
    <lineage>
        <taxon>Bacteria</taxon>
        <taxon>Pseudomonadati</taxon>
        <taxon>Pseudomonadota</taxon>
        <taxon>Gammaproteobacteria</taxon>
        <taxon>Enterobacterales</taxon>
        <taxon>Pectobacteriaceae</taxon>
        <taxon>Dickeya</taxon>
    </lineage>
</organism>
<comment type="caution">
    <text evidence="1">The sequence shown here is derived from an EMBL/GenBank/DDBJ whole genome shotgun (WGS) entry which is preliminary data.</text>
</comment>
<evidence type="ECO:0000313" key="2">
    <source>
        <dbReference type="Proteomes" id="UP000271870"/>
    </source>
</evidence>
<sequence length="102" mass="11155">AASRSDSQLPQISVLQTTTEASNSAPVIEMQQQVQQYLQKALQGTAPKLTRAVLDKAPDQGEPQGDMKWLKATGYVFNPKDQQQASVKLLEGFRTLPTAVLE</sequence>
<gene>
    <name evidence="1" type="ORF">EFS38_21055</name>
</gene>
<feature type="non-terminal residue" evidence="1">
    <location>
        <position position="102"/>
    </location>
</feature>
<evidence type="ECO:0000313" key="1">
    <source>
        <dbReference type="EMBL" id="RNM12361.1"/>
    </source>
</evidence>
<dbReference type="EMBL" id="RJLS01000186">
    <property type="protein sequence ID" value="RNM12361.1"/>
    <property type="molecule type" value="Genomic_DNA"/>
</dbReference>
<keyword evidence="2" id="KW-1185">Reference proteome</keyword>
<protein>
    <submittedName>
        <fullName evidence="1">Phosphatase PAP2 family protein</fullName>
    </submittedName>
</protein>
<accession>A0ABX9WRR3</accession>